<keyword evidence="6" id="KW-0325">Glycoprotein</keyword>
<sequence>VRLLTSRIGVLNKLTVFNLQPLYNGNTKCIDFRLMAAYLLADQGHDVWLATFRGNPISSEHVNYTFKNPDYWDFSLDEQGIYDVPALIDLVLIKSGKKKLSIVCMSIGCAYVYMALTTDTSYNDKIHKIVNLAPAIHLSHVEAPGWSSLNTLSKLFQTFFPTAVHTGKMPFSENLIELGFVPCGHQARRRICVTPLLDLIGFEPSQNNHITLAKLLAVTKIRFGLKMLKHILQRVDSGKFQRFDYGPKKNKQMYGTTEAPEYDLSRVRVESMLSIISRTDRVTVPKAIKMFQDELPPSVHQSWKVVNHPDFTHLDFLLHDNVKELVYDDIIEFLEKDNQVARNTLTGALKQQAKRIPNV</sequence>
<evidence type="ECO:0000256" key="2">
    <source>
        <dbReference type="ARBA" id="ARBA00022729"/>
    </source>
</evidence>
<keyword evidence="5" id="KW-0443">Lipid metabolism</keyword>
<keyword evidence="8" id="KW-1185">Reference proteome</keyword>
<accession>A0A8J2LM53</accession>
<dbReference type="GO" id="GO:0016787">
    <property type="term" value="F:hydrolase activity"/>
    <property type="evidence" value="ECO:0007669"/>
    <property type="project" value="UniProtKB-KW"/>
</dbReference>
<comment type="similarity">
    <text evidence="1">Belongs to the AB hydrolase superfamily. Lipase family.</text>
</comment>
<comment type="caution">
    <text evidence="7">The sequence shown here is derived from an EMBL/GenBank/DDBJ whole genome shotgun (WGS) entry which is preliminary data.</text>
</comment>
<evidence type="ECO:0000256" key="6">
    <source>
        <dbReference type="ARBA" id="ARBA00023180"/>
    </source>
</evidence>
<dbReference type="OrthoDB" id="9974421at2759"/>
<dbReference type="GO" id="GO:0016042">
    <property type="term" value="P:lipid catabolic process"/>
    <property type="evidence" value="ECO:0007669"/>
    <property type="project" value="UniProtKB-KW"/>
</dbReference>
<dbReference type="FunFam" id="3.40.50.1820:FF:000057">
    <property type="entry name" value="Lipase"/>
    <property type="match status" value="1"/>
</dbReference>
<keyword evidence="2" id="KW-0732">Signal</keyword>
<evidence type="ECO:0000313" key="8">
    <source>
        <dbReference type="Proteomes" id="UP000708208"/>
    </source>
</evidence>
<evidence type="ECO:0000256" key="4">
    <source>
        <dbReference type="ARBA" id="ARBA00022963"/>
    </source>
</evidence>
<dbReference type="PANTHER" id="PTHR11005">
    <property type="entry name" value="LYSOSOMAL ACID LIPASE-RELATED"/>
    <property type="match status" value="1"/>
</dbReference>
<protein>
    <submittedName>
        <fullName evidence="7">Uncharacterized protein</fullName>
    </submittedName>
</protein>
<keyword evidence="4" id="KW-0442">Lipid degradation</keyword>
<keyword evidence="3" id="KW-0378">Hydrolase</keyword>
<organism evidence="7 8">
    <name type="scientific">Allacma fusca</name>
    <dbReference type="NCBI Taxonomy" id="39272"/>
    <lineage>
        <taxon>Eukaryota</taxon>
        <taxon>Metazoa</taxon>
        <taxon>Ecdysozoa</taxon>
        <taxon>Arthropoda</taxon>
        <taxon>Hexapoda</taxon>
        <taxon>Collembola</taxon>
        <taxon>Symphypleona</taxon>
        <taxon>Sminthuridae</taxon>
        <taxon>Allacma</taxon>
    </lineage>
</organism>
<proteinExistence type="inferred from homology"/>
<name>A0A8J2LM53_9HEXA</name>
<evidence type="ECO:0000256" key="5">
    <source>
        <dbReference type="ARBA" id="ARBA00023098"/>
    </source>
</evidence>
<reference evidence="7" key="1">
    <citation type="submission" date="2021-06" db="EMBL/GenBank/DDBJ databases">
        <authorList>
            <person name="Hodson N. C."/>
            <person name="Mongue J. A."/>
            <person name="Jaron S. K."/>
        </authorList>
    </citation>
    <scope>NUCLEOTIDE SEQUENCE</scope>
</reference>
<evidence type="ECO:0000256" key="3">
    <source>
        <dbReference type="ARBA" id="ARBA00022801"/>
    </source>
</evidence>
<evidence type="ECO:0000313" key="7">
    <source>
        <dbReference type="EMBL" id="CAG7833861.1"/>
    </source>
</evidence>
<dbReference type="Proteomes" id="UP000708208">
    <property type="component" value="Unassembled WGS sequence"/>
</dbReference>
<evidence type="ECO:0000256" key="1">
    <source>
        <dbReference type="ARBA" id="ARBA00010701"/>
    </source>
</evidence>
<feature type="non-terminal residue" evidence="7">
    <location>
        <position position="1"/>
    </location>
</feature>
<gene>
    <name evidence="7" type="ORF">AFUS01_LOCUS43436</name>
</gene>
<dbReference type="AlphaFoldDB" id="A0A8J2LM53"/>
<dbReference type="EMBL" id="CAJVCH010570044">
    <property type="protein sequence ID" value="CAG7833861.1"/>
    <property type="molecule type" value="Genomic_DNA"/>
</dbReference>